<proteinExistence type="predicted"/>
<protein>
    <recommendedName>
        <fullName evidence="4">Peptide zinc metalloprotease protein</fullName>
    </recommendedName>
</protein>
<dbReference type="Proteomes" id="UP000034603">
    <property type="component" value="Unassembled WGS sequence"/>
</dbReference>
<reference evidence="2 3" key="1">
    <citation type="journal article" date="2015" name="Nature">
        <title>rRNA introns, odd ribosomes, and small enigmatic genomes across a large radiation of phyla.</title>
        <authorList>
            <person name="Brown C.T."/>
            <person name="Hug L.A."/>
            <person name="Thomas B.C."/>
            <person name="Sharon I."/>
            <person name="Castelle C.J."/>
            <person name="Singh A."/>
            <person name="Wilkins M.J."/>
            <person name="Williams K.H."/>
            <person name="Banfield J.F."/>
        </authorList>
    </citation>
    <scope>NUCLEOTIDE SEQUENCE [LARGE SCALE GENOMIC DNA]</scope>
</reference>
<evidence type="ECO:0008006" key="4">
    <source>
        <dbReference type="Google" id="ProtNLM"/>
    </source>
</evidence>
<dbReference type="PATRIC" id="fig|1618546.3.peg.926"/>
<keyword evidence="1" id="KW-1133">Transmembrane helix</keyword>
<dbReference type="AlphaFoldDB" id="A0A0G0K3J2"/>
<feature type="transmembrane region" description="Helical" evidence="1">
    <location>
        <begin position="391"/>
        <end position="413"/>
    </location>
</feature>
<evidence type="ECO:0000256" key="1">
    <source>
        <dbReference type="SAM" id="Phobius"/>
    </source>
</evidence>
<keyword evidence="1" id="KW-0472">Membrane</keyword>
<evidence type="ECO:0000313" key="3">
    <source>
        <dbReference type="Proteomes" id="UP000034603"/>
    </source>
</evidence>
<sequence length="423" mass="48638">MELNSSDTIGFHDIRYSTTPNTDGSYNMVRWDTDENINVNESALSIIKSFADKKTIRETAEHLNISIEDVKGFLKFLNTLGYIKSVGEKKVKDNSVRIHPWFSRYSKAKFSWLISRPVLLVSFIYSITGILLGVTVLQHVPTYKDFFWTDDLFIISIVGAIVGWALIFNHELAHFIFAKAVGADSIVRYSNRYLYLAVITEHYHLAVLDKPFRYLVYLAGMYVDVFLIATIYFVFVISKLVGIDLDLVGSFLNSVVILLIVGIVGEFNMFLETDLYNFFTDYLNQDNLYNDTKRYLINVANKWNKPLLMPIKKLLKKVMFSQNLLVRTNNPSTITKSDRNVIHFFSYYYIAGIFMATILVISITLPRDFKFIVDSLEIYTTSVSSRDVIGILKSFIIILLAIFPNILLIDAIIKKQKKYGTFM</sequence>
<keyword evidence="1" id="KW-0812">Transmembrane</keyword>
<name>A0A0G0K3J2_9BACT</name>
<evidence type="ECO:0000313" key="2">
    <source>
        <dbReference type="EMBL" id="KKQ43639.1"/>
    </source>
</evidence>
<organism evidence="2 3">
    <name type="scientific">Candidatus Woesebacteria bacterium GW2011_GWA1_37_8</name>
    <dbReference type="NCBI Taxonomy" id="1618546"/>
    <lineage>
        <taxon>Bacteria</taxon>
        <taxon>Candidatus Woeseibacteriota</taxon>
    </lineage>
</organism>
<feature type="transmembrane region" description="Helical" evidence="1">
    <location>
        <begin position="346"/>
        <end position="365"/>
    </location>
</feature>
<feature type="transmembrane region" description="Helical" evidence="1">
    <location>
        <begin position="152"/>
        <end position="169"/>
    </location>
</feature>
<feature type="transmembrane region" description="Helical" evidence="1">
    <location>
        <begin position="118"/>
        <end position="140"/>
    </location>
</feature>
<feature type="transmembrane region" description="Helical" evidence="1">
    <location>
        <begin position="214"/>
        <end position="235"/>
    </location>
</feature>
<dbReference type="EMBL" id="LBTR01000045">
    <property type="protein sequence ID" value="KKQ43639.1"/>
    <property type="molecule type" value="Genomic_DNA"/>
</dbReference>
<accession>A0A0G0K3J2</accession>
<gene>
    <name evidence="2" type="ORF">US62_C0045G0011</name>
</gene>
<feature type="transmembrane region" description="Helical" evidence="1">
    <location>
        <begin position="247"/>
        <end position="271"/>
    </location>
</feature>
<comment type="caution">
    <text evidence="2">The sequence shown here is derived from an EMBL/GenBank/DDBJ whole genome shotgun (WGS) entry which is preliminary data.</text>
</comment>